<evidence type="ECO:0000256" key="1">
    <source>
        <dbReference type="SAM" id="MobiDB-lite"/>
    </source>
</evidence>
<comment type="caution">
    <text evidence="2">The sequence shown here is derived from an EMBL/GenBank/DDBJ whole genome shotgun (WGS) entry which is preliminary data.</text>
</comment>
<protein>
    <submittedName>
        <fullName evidence="2">Uncharacterized protein</fullName>
    </submittedName>
</protein>
<name>A0A4Q4T1H1_9PEZI</name>
<dbReference type="OrthoDB" id="5403747at2759"/>
<accession>A0A4Q4T1H1</accession>
<proteinExistence type="predicted"/>
<keyword evidence="3" id="KW-1185">Reference proteome</keyword>
<sequence length="129" mass="14074">MAPKPSPTKQITANDMMALAKIDWEKLAARAGFNDGATAQAHYQPLLKPTEKNYAAPTSPLKKREAPDVDTPYKRANLSAPVANEPRIKVENSTHAGAEGQDSYTSKRFCPTWNSDLCLDAEDLEDGEA</sequence>
<dbReference type="EMBL" id="QJNU01000554">
    <property type="protein sequence ID" value="RYO95236.1"/>
    <property type="molecule type" value="Genomic_DNA"/>
</dbReference>
<organism evidence="2 3">
    <name type="scientific">Monosporascus ibericus</name>
    <dbReference type="NCBI Taxonomy" id="155417"/>
    <lineage>
        <taxon>Eukaryota</taxon>
        <taxon>Fungi</taxon>
        <taxon>Dikarya</taxon>
        <taxon>Ascomycota</taxon>
        <taxon>Pezizomycotina</taxon>
        <taxon>Sordariomycetes</taxon>
        <taxon>Xylariomycetidae</taxon>
        <taxon>Xylariales</taxon>
        <taxon>Xylariales incertae sedis</taxon>
        <taxon>Monosporascus</taxon>
    </lineage>
</organism>
<gene>
    <name evidence="2" type="ORF">DL764_007721</name>
</gene>
<dbReference type="Proteomes" id="UP000293360">
    <property type="component" value="Unassembled WGS sequence"/>
</dbReference>
<dbReference type="AlphaFoldDB" id="A0A4Q4T1H1"/>
<feature type="region of interest" description="Disordered" evidence="1">
    <location>
        <begin position="44"/>
        <end position="111"/>
    </location>
</feature>
<evidence type="ECO:0000313" key="3">
    <source>
        <dbReference type="Proteomes" id="UP000293360"/>
    </source>
</evidence>
<evidence type="ECO:0000313" key="2">
    <source>
        <dbReference type="EMBL" id="RYO95236.1"/>
    </source>
</evidence>
<reference evidence="2 3" key="1">
    <citation type="submission" date="2018-06" db="EMBL/GenBank/DDBJ databases">
        <title>Complete Genomes of Monosporascus.</title>
        <authorList>
            <person name="Robinson A.J."/>
            <person name="Natvig D.O."/>
        </authorList>
    </citation>
    <scope>NUCLEOTIDE SEQUENCE [LARGE SCALE GENOMIC DNA]</scope>
    <source>
        <strain evidence="2 3">CBS 110550</strain>
    </source>
</reference>
<feature type="compositionally biased region" description="Basic and acidic residues" evidence="1">
    <location>
        <begin position="62"/>
        <end position="73"/>
    </location>
</feature>